<protein>
    <recommendedName>
        <fullName evidence="2">Anti-sigma factor antagonist</fullName>
    </recommendedName>
</protein>
<dbReference type="OrthoDB" id="9793697at2"/>
<dbReference type="Proteomes" id="UP000598297">
    <property type="component" value="Unassembled WGS sequence"/>
</dbReference>
<dbReference type="CDD" id="cd07043">
    <property type="entry name" value="STAS_anti-anti-sigma_factors"/>
    <property type="match status" value="1"/>
</dbReference>
<dbReference type="Gene3D" id="3.30.750.24">
    <property type="entry name" value="STAS domain"/>
    <property type="match status" value="1"/>
</dbReference>
<feature type="domain" description="STAS" evidence="3">
    <location>
        <begin position="25"/>
        <end position="121"/>
    </location>
</feature>
<accession>A0A964XMH2</accession>
<evidence type="ECO:0000313" key="5">
    <source>
        <dbReference type="Proteomes" id="UP000598297"/>
    </source>
</evidence>
<comment type="caution">
    <text evidence="4">The sequence shown here is derived from an EMBL/GenBank/DDBJ whole genome shotgun (WGS) entry which is preliminary data.</text>
</comment>
<dbReference type="AlphaFoldDB" id="A0A964XMH2"/>
<dbReference type="RefSeq" id="WP_161701424.1">
    <property type="nucleotide sequence ID" value="NZ_JAAAHS010000227.1"/>
</dbReference>
<evidence type="ECO:0000256" key="1">
    <source>
        <dbReference type="ARBA" id="ARBA00009013"/>
    </source>
</evidence>
<dbReference type="GO" id="GO:0043856">
    <property type="term" value="F:anti-sigma factor antagonist activity"/>
    <property type="evidence" value="ECO:0007669"/>
    <property type="project" value="InterPro"/>
</dbReference>
<dbReference type="PANTHER" id="PTHR33495:SF2">
    <property type="entry name" value="ANTI-SIGMA FACTOR ANTAGONIST TM_1081-RELATED"/>
    <property type="match status" value="1"/>
</dbReference>
<proteinExistence type="inferred from homology"/>
<dbReference type="InterPro" id="IPR002645">
    <property type="entry name" value="STAS_dom"/>
</dbReference>
<dbReference type="InterPro" id="IPR003658">
    <property type="entry name" value="Anti-sigma_ant"/>
</dbReference>
<dbReference type="InterPro" id="IPR036513">
    <property type="entry name" value="STAS_dom_sf"/>
</dbReference>
<dbReference type="NCBIfam" id="TIGR00377">
    <property type="entry name" value="ant_ant_sig"/>
    <property type="match status" value="1"/>
</dbReference>
<dbReference type="PANTHER" id="PTHR33495">
    <property type="entry name" value="ANTI-SIGMA FACTOR ANTAGONIST TM_1081-RELATED-RELATED"/>
    <property type="match status" value="1"/>
</dbReference>
<sequence>METIVRVEGRLTVECEHLGTTTTAVTVRGELDLYTAPFLRAALVDLVQHGHTHLFLDLSDVPSCDSTGVGVLVGALKRTRARDGTVRLVTPSASVLSSLRITGLWKVFAVFDSLSAAEESVITEASAARPVPRKPPARQSA</sequence>
<evidence type="ECO:0000256" key="2">
    <source>
        <dbReference type="RuleBase" id="RU003749"/>
    </source>
</evidence>
<name>A0A964XMH2_9ACTN</name>
<gene>
    <name evidence="4" type="ORF">GUY60_24560</name>
</gene>
<comment type="similarity">
    <text evidence="1 2">Belongs to the anti-sigma-factor antagonist family.</text>
</comment>
<evidence type="ECO:0000313" key="4">
    <source>
        <dbReference type="EMBL" id="NBE54534.1"/>
    </source>
</evidence>
<dbReference type="EMBL" id="JAAAHS010000227">
    <property type="protein sequence ID" value="NBE54534.1"/>
    <property type="molecule type" value="Genomic_DNA"/>
</dbReference>
<dbReference type="PROSITE" id="PS50801">
    <property type="entry name" value="STAS"/>
    <property type="match status" value="1"/>
</dbReference>
<organism evidence="4 5">
    <name type="scientific">Streptomyces boluensis</name>
    <dbReference type="NCBI Taxonomy" id="1775135"/>
    <lineage>
        <taxon>Bacteria</taxon>
        <taxon>Bacillati</taxon>
        <taxon>Actinomycetota</taxon>
        <taxon>Actinomycetes</taxon>
        <taxon>Kitasatosporales</taxon>
        <taxon>Streptomycetaceae</taxon>
        <taxon>Streptomyces</taxon>
    </lineage>
</organism>
<evidence type="ECO:0000259" key="3">
    <source>
        <dbReference type="PROSITE" id="PS50801"/>
    </source>
</evidence>
<keyword evidence="5" id="KW-1185">Reference proteome</keyword>
<dbReference type="Pfam" id="PF01740">
    <property type="entry name" value="STAS"/>
    <property type="match status" value="1"/>
</dbReference>
<reference evidence="4" key="1">
    <citation type="submission" date="2020-01" db="EMBL/GenBank/DDBJ databases">
        <title>Whole-genome analyses of novel actinobacteria.</title>
        <authorList>
            <person name="Sahin N."/>
        </authorList>
    </citation>
    <scope>NUCLEOTIDE SEQUENCE</scope>
    <source>
        <strain evidence="4">YC537</strain>
    </source>
</reference>
<dbReference type="SUPFAM" id="SSF52091">
    <property type="entry name" value="SpoIIaa-like"/>
    <property type="match status" value="1"/>
</dbReference>